<keyword evidence="3" id="KW-1185">Reference proteome</keyword>
<reference evidence="2 3" key="1">
    <citation type="submission" date="2024-02" db="EMBL/GenBank/DDBJ databases">
        <title>Haloferula sargassicola NBRC 104335.</title>
        <authorList>
            <person name="Ichikawa N."/>
            <person name="Katano-Makiyama Y."/>
            <person name="Hidaka K."/>
        </authorList>
    </citation>
    <scope>NUCLEOTIDE SEQUENCE [LARGE SCALE GENOMIC DNA]</scope>
    <source>
        <strain evidence="2 3">NBRC 104335</strain>
    </source>
</reference>
<accession>A0ABP9UI09</accession>
<organism evidence="2 3">
    <name type="scientific">Haloferula sargassicola</name>
    <dbReference type="NCBI Taxonomy" id="490096"/>
    <lineage>
        <taxon>Bacteria</taxon>
        <taxon>Pseudomonadati</taxon>
        <taxon>Verrucomicrobiota</taxon>
        <taxon>Verrucomicrobiia</taxon>
        <taxon>Verrucomicrobiales</taxon>
        <taxon>Verrucomicrobiaceae</taxon>
        <taxon>Haloferula</taxon>
    </lineage>
</organism>
<protein>
    <submittedName>
        <fullName evidence="2">Uncharacterized protein</fullName>
    </submittedName>
</protein>
<evidence type="ECO:0000313" key="2">
    <source>
        <dbReference type="EMBL" id="GAA5480835.1"/>
    </source>
</evidence>
<sequence length="971" mass="103862">MNFHAGGIAASMGFMGMAFLSAQSGDLLPPRWFEQVAATDGSVQKSWVFQSAPGVGYRIESSQDLLHWETLEEIYGLGHQQVVPLVEIAPAPPPEPGDPPPEQAPTRHVSLMIAPEAPPATGTVVSWPSLASGAPMTARIPQALHPDWSSMPLFADHDGDYFFLIFHLPSPQEAPAGGAPLAPEDEAMIEAFQDHLPEMNDAVANSVATARAAPPPPPPSPGGRKFLRLVADWNLDSDADGSPDWAEFTLLLDPAHPQHLLGSPFVGDADGDGVADGEQLDSDNDSIPDAEDAAPRNPLIRWRKSPLSVYAVFELPLGDLQLPWVPDEGPVKIDHAGRVMFRTKVWDRGDIIDFGGDTRLLAMNDRGMIVGDAWFEDADTGITPHLGWWATPRATVQELKHGDTAAKGTFVLKSGSAGFGSALSEDGKIIVRTQKKIETGEGHAYPYLWVDEDKTVIWDLEPENPSAPPFVPAPDFGIYIHDSGAIWGNRLFEIETYLTGLGTGSEHLGDLEAAYKKLVGVGGGDSETTLVLTAGPGPPRARISGQWETISELEDIRDISSDGTGIEDSHLIWRNRLVHYLPELAPGLDPGEWNAASFLDIAGSGALLAALPSPGSPGEFSKVASAIPIRVDDDVFATGVDDVSATARPEEQRQGGRIWIMAPAGGSPPNASVVHVPTAPGTSLSLEVGNAGIQPDSLSEDETEVNWSSDATASSDQRVEISFGDTDSLSTPIGVKAIKRRTVKLHFWHIAQNHGLEGRVNPEHTFTPTEIGEYLDDLYGKQVNAFWDVNVSGATQPIPVNWDVATGADFQQPDAPKPAPGNGSLDSNGRDIGTEQNKILTSAGTDADVDINAYLVGGADEIADWQVRNGTLGAGGSYRGFAHPDSRTIWLSGNMGLSKRELLNTLAHEIGHVMMGGGHPNQGGGPAPLAGTRYSDRLMFSDPFHRGPARRRLLVKGEWDAIDAWLVGRGK</sequence>
<dbReference type="RefSeq" id="WP_353564994.1">
    <property type="nucleotide sequence ID" value="NZ_BAABRI010000001.1"/>
</dbReference>
<dbReference type="InterPro" id="IPR028974">
    <property type="entry name" value="TSP_type-3_rpt"/>
</dbReference>
<dbReference type="SUPFAM" id="SSF103647">
    <property type="entry name" value="TSP type-3 repeat"/>
    <property type="match status" value="1"/>
</dbReference>
<evidence type="ECO:0000313" key="3">
    <source>
        <dbReference type="Proteomes" id="UP001476282"/>
    </source>
</evidence>
<gene>
    <name evidence="2" type="ORF">Hsar01_00039</name>
</gene>
<proteinExistence type="predicted"/>
<feature type="region of interest" description="Disordered" evidence="1">
    <location>
        <begin position="264"/>
        <end position="293"/>
    </location>
</feature>
<comment type="caution">
    <text evidence="2">The sequence shown here is derived from an EMBL/GenBank/DDBJ whole genome shotgun (WGS) entry which is preliminary data.</text>
</comment>
<evidence type="ECO:0000256" key="1">
    <source>
        <dbReference type="SAM" id="MobiDB-lite"/>
    </source>
</evidence>
<name>A0ABP9UI09_9BACT</name>
<feature type="compositionally biased region" description="Acidic residues" evidence="1">
    <location>
        <begin position="269"/>
        <end position="292"/>
    </location>
</feature>
<dbReference type="Proteomes" id="UP001476282">
    <property type="component" value="Unassembled WGS sequence"/>
</dbReference>
<dbReference type="SUPFAM" id="SSF55486">
    <property type="entry name" value="Metalloproteases ('zincins'), catalytic domain"/>
    <property type="match status" value="1"/>
</dbReference>
<feature type="region of interest" description="Disordered" evidence="1">
    <location>
        <begin position="808"/>
        <end position="832"/>
    </location>
</feature>
<dbReference type="EMBL" id="BAABRI010000001">
    <property type="protein sequence ID" value="GAA5480835.1"/>
    <property type="molecule type" value="Genomic_DNA"/>
</dbReference>